<sequence length="54" mass="6004">MNSIRVILRGKACRVNVNIAPCRCPRVLSRLRQRDAMSAVNFSSGIHYCAIQSA</sequence>
<reference evidence="1 2" key="1">
    <citation type="submission" date="2023-03" db="EMBL/GenBank/DDBJ databases">
        <title>High recombination rates correlate with genetic variation in Cardiocondyla obscurior ants.</title>
        <authorList>
            <person name="Errbii M."/>
        </authorList>
    </citation>
    <scope>NUCLEOTIDE SEQUENCE [LARGE SCALE GENOMIC DNA]</scope>
    <source>
        <strain evidence="1">Alpha-2009</strain>
        <tissue evidence="1">Whole body</tissue>
    </source>
</reference>
<gene>
    <name evidence="1" type="ORF">PUN28_010586</name>
</gene>
<dbReference type="AlphaFoldDB" id="A0AAW2FIX8"/>
<accession>A0AAW2FIX8</accession>
<dbReference type="EMBL" id="JADYXP020000010">
    <property type="protein sequence ID" value="KAL0115103.1"/>
    <property type="molecule type" value="Genomic_DNA"/>
</dbReference>
<proteinExistence type="predicted"/>
<name>A0AAW2FIX8_9HYME</name>
<comment type="caution">
    <text evidence="1">The sequence shown here is derived from an EMBL/GenBank/DDBJ whole genome shotgun (WGS) entry which is preliminary data.</text>
</comment>
<evidence type="ECO:0000313" key="1">
    <source>
        <dbReference type="EMBL" id="KAL0115103.1"/>
    </source>
</evidence>
<organism evidence="1 2">
    <name type="scientific">Cardiocondyla obscurior</name>
    <dbReference type="NCBI Taxonomy" id="286306"/>
    <lineage>
        <taxon>Eukaryota</taxon>
        <taxon>Metazoa</taxon>
        <taxon>Ecdysozoa</taxon>
        <taxon>Arthropoda</taxon>
        <taxon>Hexapoda</taxon>
        <taxon>Insecta</taxon>
        <taxon>Pterygota</taxon>
        <taxon>Neoptera</taxon>
        <taxon>Endopterygota</taxon>
        <taxon>Hymenoptera</taxon>
        <taxon>Apocrita</taxon>
        <taxon>Aculeata</taxon>
        <taxon>Formicoidea</taxon>
        <taxon>Formicidae</taxon>
        <taxon>Myrmicinae</taxon>
        <taxon>Cardiocondyla</taxon>
    </lineage>
</organism>
<dbReference type="Proteomes" id="UP001430953">
    <property type="component" value="Unassembled WGS sequence"/>
</dbReference>
<keyword evidence="2" id="KW-1185">Reference proteome</keyword>
<protein>
    <submittedName>
        <fullName evidence="1">Uncharacterized protein</fullName>
    </submittedName>
</protein>
<evidence type="ECO:0000313" key="2">
    <source>
        <dbReference type="Proteomes" id="UP001430953"/>
    </source>
</evidence>